<sequence length="188" mass="21835">MTDVRQIMFMNLISLPDESNAHIMRFKRACAKHIGQFASMNSRAHISFPALVFDENTSATSFNYDDYYRVIESILGNVPAISLKVKGFEYLQHGDQYRTICAALELDPVTMRWFSFFEKIFPAKQKIKPHITIARKIPVASFNKLWPHFQKIDFKDRFTVRNITVLHNPSNQAGPYQLYKDISLRKGN</sequence>
<keyword evidence="2" id="KW-1185">Reference proteome</keyword>
<protein>
    <submittedName>
        <fullName evidence="1">2'-5' RNA ligase family protein</fullName>
    </submittedName>
</protein>
<dbReference type="SUPFAM" id="SSF55144">
    <property type="entry name" value="LigT-like"/>
    <property type="match status" value="1"/>
</dbReference>
<gene>
    <name evidence="1" type="ORF">FPZ42_06095</name>
</gene>
<evidence type="ECO:0000313" key="1">
    <source>
        <dbReference type="EMBL" id="TWR26609.1"/>
    </source>
</evidence>
<dbReference type="AlphaFoldDB" id="A0A563U5K0"/>
<proteinExistence type="predicted"/>
<keyword evidence="1" id="KW-0436">Ligase</keyword>
<accession>A0A563U5K0</accession>
<dbReference type="Gene3D" id="3.90.1140.10">
    <property type="entry name" value="Cyclic phosphodiesterase"/>
    <property type="match status" value="1"/>
</dbReference>
<reference evidence="1 2" key="1">
    <citation type="submission" date="2019-07" db="EMBL/GenBank/DDBJ databases">
        <authorList>
            <person name="Kim J."/>
        </authorList>
    </citation>
    <scope>NUCLEOTIDE SEQUENCE [LARGE SCALE GENOMIC DNA]</scope>
    <source>
        <strain evidence="1 2">MJ1a</strain>
    </source>
</reference>
<name>A0A563U5K0_9SPHI</name>
<dbReference type="OrthoDB" id="1351981at2"/>
<organism evidence="1 2">
    <name type="scientific">Mucilaginibacter achroorhodeus</name>
    <dbReference type="NCBI Taxonomy" id="2599294"/>
    <lineage>
        <taxon>Bacteria</taxon>
        <taxon>Pseudomonadati</taxon>
        <taxon>Bacteroidota</taxon>
        <taxon>Sphingobacteriia</taxon>
        <taxon>Sphingobacteriales</taxon>
        <taxon>Sphingobacteriaceae</taxon>
        <taxon>Mucilaginibacter</taxon>
    </lineage>
</organism>
<comment type="caution">
    <text evidence="1">The sequence shown here is derived from an EMBL/GenBank/DDBJ whole genome shotgun (WGS) entry which is preliminary data.</text>
</comment>
<dbReference type="RefSeq" id="WP_146269614.1">
    <property type="nucleotide sequence ID" value="NZ_VOEI01000002.1"/>
</dbReference>
<dbReference type="GO" id="GO:0016874">
    <property type="term" value="F:ligase activity"/>
    <property type="evidence" value="ECO:0007669"/>
    <property type="project" value="UniProtKB-KW"/>
</dbReference>
<dbReference type="EMBL" id="VOEI01000002">
    <property type="protein sequence ID" value="TWR26609.1"/>
    <property type="molecule type" value="Genomic_DNA"/>
</dbReference>
<dbReference type="InterPro" id="IPR009097">
    <property type="entry name" value="Cyclic_Pdiesterase"/>
</dbReference>
<evidence type="ECO:0000313" key="2">
    <source>
        <dbReference type="Proteomes" id="UP000318010"/>
    </source>
</evidence>
<dbReference type="Proteomes" id="UP000318010">
    <property type="component" value="Unassembled WGS sequence"/>
</dbReference>